<dbReference type="EMBL" id="JAAVTK010000004">
    <property type="protein sequence ID" value="NKI89371.1"/>
    <property type="molecule type" value="Genomic_DNA"/>
</dbReference>
<evidence type="ECO:0000313" key="3">
    <source>
        <dbReference type="Proteomes" id="UP000717634"/>
    </source>
</evidence>
<dbReference type="InterPro" id="IPR050445">
    <property type="entry name" value="Bact_polysacc_biosynth/exp"/>
</dbReference>
<dbReference type="PANTHER" id="PTHR32309">
    <property type="entry name" value="TYROSINE-PROTEIN KINASE"/>
    <property type="match status" value="1"/>
</dbReference>
<evidence type="ECO:0000313" key="2">
    <source>
        <dbReference type="EMBL" id="NKI89371.1"/>
    </source>
</evidence>
<name>A0ABX1HGJ2_9BACT</name>
<comment type="caution">
    <text evidence="2">The sequence shown here is derived from an EMBL/GenBank/DDBJ whole genome shotgun (WGS) entry which is preliminary data.</text>
</comment>
<dbReference type="PANTHER" id="PTHR32309:SF13">
    <property type="entry name" value="FERRIC ENTEROBACTIN TRANSPORT PROTEIN FEPE"/>
    <property type="match status" value="1"/>
</dbReference>
<keyword evidence="1" id="KW-0812">Transmembrane</keyword>
<dbReference type="InterPro" id="IPR027417">
    <property type="entry name" value="P-loop_NTPase"/>
</dbReference>
<proteinExistence type="predicted"/>
<evidence type="ECO:0000256" key="1">
    <source>
        <dbReference type="SAM" id="Phobius"/>
    </source>
</evidence>
<keyword evidence="1" id="KW-1133">Transmembrane helix</keyword>
<sequence>MSPTDILRLLLKNWKLLLAVPLALGGSLFYFTRHEAKSYASETTIYTGIASGYSLTGNSESDYFRTSNAFDNLLSLIKSRETKEQAACYLLASHLQLKELDATQLSWASLSRMRALLPAALRRQLTGPTLAATQRNVTAYASANDTNELYRLLNSHDPVYSVEALGKVNATRINSSDLIKLELETEDAAICRATLALTTQVFLAEYRSLRMSQTAAVIRYYEVESEKALKRLNDAEEKFLVFNRDNNIINYYEQTKYIAGEREYLYSDINKIEMQYAGALASLAAVDKKLAGRGASLLSSAELLRQRKHLESLNTEIANQQLFARQQETDAAPRTQQLQVQAAETVLAIRTTLNDHYAQLNSVEGIPSKGLLDEWVKNMLEATENKAKLEVMGRRKGEFMAEYHKMAPLGAMLKRIEREIDLTQKTYFALFTSLNDSKASQQNNELTTNLKIVAPPFLPSQDKGGKRLMLVAGGAFGGFFFVAATLLGMGLLDKSLRMPAVAQAQTGLPVLGLLPAHPTHPFKKTKKPAQASKLRDHSYEHAAAEHLARQVLRRVSAVPARPFVAGVLSPLRQEGKTTVVQSLAHSCNAGGLPTLALYPEGTDAGPANDYTRYYSPAQATLHRWNLAELTQPRAADVQLVLIEFPALLEATYPVTLFPELSLVLLTLKASRSWKPTDQQAVADLRAATAAPVEIVLCGVARYDSTDLIIPIEKSKTA</sequence>
<keyword evidence="3" id="KW-1185">Reference proteome</keyword>
<accession>A0ABX1HGJ2</accession>
<gene>
    <name evidence="2" type="ORF">HBN54_001966</name>
</gene>
<organism evidence="2 3">
    <name type="scientific">Hymenobacter artigasi</name>
    <dbReference type="NCBI Taxonomy" id="2719616"/>
    <lineage>
        <taxon>Bacteria</taxon>
        <taxon>Pseudomonadati</taxon>
        <taxon>Bacteroidota</taxon>
        <taxon>Cytophagia</taxon>
        <taxon>Cytophagales</taxon>
        <taxon>Hymenobacteraceae</taxon>
        <taxon>Hymenobacter</taxon>
    </lineage>
</organism>
<protein>
    <submittedName>
        <fullName evidence="2">Uncharacterized protein involved in exopolysaccharide biosynthesis</fullName>
    </submittedName>
</protein>
<keyword evidence="1" id="KW-0472">Membrane</keyword>
<dbReference type="RefSeq" id="WP_168672988.1">
    <property type="nucleotide sequence ID" value="NZ_JAAVTK010000004.1"/>
</dbReference>
<feature type="transmembrane region" description="Helical" evidence="1">
    <location>
        <begin position="468"/>
        <end position="492"/>
    </location>
</feature>
<dbReference type="Gene3D" id="3.40.50.300">
    <property type="entry name" value="P-loop containing nucleotide triphosphate hydrolases"/>
    <property type="match status" value="1"/>
</dbReference>
<dbReference type="Proteomes" id="UP000717634">
    <property type="component" value="Unassembled WGS sequence"/>
</dbReference>
<reference evidence="2 3" key="1">
    <citation type="submission" date="2020-03" db="EMBL/GenBank/DDBJ databases">
        <title>Genomic Encyclopedia of Type Strains, Phase IV (KMG-V): Genome sequencing to study the core and pangenomes of soil and plant-associated prokaryotes.</title>
        <authorList>
            <person name="Whitman W."/>
        </authorList>
    </citation>
    <scope>NUCLEOTIDE SEQUENCE [LARGE SCALE GENOMIC DNA]</scope>
    <source>
        <strain evidence="2 3">1B</strain>
    </source>
</reference>